<reference evidence="2" key="2">
    <citation type="submission" date="2023-05" db="EMBL/GenBank/DDBJ databases">
        <authorList>
            <consortium name="Lawrence Berkeley National Laboratory"/>
            <person name="Steindorff A."/>
            <person name="Hensen N."/>
            <person name="Bonometti L."/>
            <person name="Westerberg I."/>
            <person name="Brannstrom I.O."/>
            <person name="Guillou S."/>
            <person name="Cros-Aarteil S."/>
            <person name="Calhoun S."/>
            <person name="Haridas S."/>
            <person name="Kuo A."/>
            <person name="Mondo S."/>
            <person name="Pangilinan J."/>
            <person name="Riley R."/>
            <person name="Labutti K."/>
            <person name="Andreopoulos B."/>
            <person name="Lipzen A."/>
            <person name="Chen C."/>
            <person name="Yanf M."/>
            <person name="Daum C."/>
            <person name="Ng V."/>
            <person name="Clum A."/>
            <person name="Ohm R."/>
            <person name="Martin F."/>
            <person name="Silar P."/>
            <person name="Natvig D."/>
            <person name="Lalanne C."/>
            <person name="Gautier V."/>
            <person name="Ament-Velasquez S.L."/>
            <person name="Kruys A."/>
            <person name="Hutchinson M.I."/>
            <person name="Powell A.J."/>
            <person name="Barry K."/>
            <person name="Miller A.N."/>
            <person name="Grigoriev I.V."/>
            <person name="Debuchy R."/>
            <person name="Gladieux P."/>
            <person name="Thoren M.H."/>
            <person name="Johannesson H."/>
        </authorList>
    </citation>
    <scope>NUCLEOTIDE SEQUENCE</scope>
    <source>
        <strain evidence="2">CBS 532.94</strain>
    </source>
</reference>
<reference evidence="2" key="1">
    <citation type="journal article" date="2023" name="Mol. Phylogenet. Evol.">
        <title>Genome-scale phylogeny and comparative genomics of the fungal order Sordariales.</title>
        <authorList>
            <person name="Hensen N."/>
            <person name="Bonometti L."/>
            <person name="Westerberg I."/>
            <person name="Brannstrom I.O."/>
            <person name="Guillou S."/>
            <person name="Cros-Aarteil S."/>
            <person name="Calhoun S."/>
            <person name="Haridas S."/>
            <person name="Kuo A."/>
            <person name="Mondo S."/>
            <person name="Pangilinan J."/>
            <person name="Riley R."/>
            <person name="LaButti K."/>
            <person name="Andreopoulos B."/>
            <person name="Lipzen A."/>
            <person name="Chen C."/>
            <person name="Yan M."/>
            <person name="Daum C."/>
            <person name="Ng V."/>
            <person name="Clum A."/>
            <person name="Steindorff A."/>
            <person name="Ohm R.A."/>
            <person name="Martin F."/>
            <person name="Silar P."/>
            <person name="Natvig D.O."/>
            <person name="Lalanne C."/>
            <person name="Gautier V."/>
            <person name="Ament-Velasquez S.L."/>
            <person name="Kruys A."/>
            <person name="Hutchinson M.I."/>
            <person name="Powell A.J."/>
            <person name="Barry K."/>
            <person name="Miller A.N."/>
            <person name="Grigoriev I.V."/>
            <person name="Debuchy R."/>
            <person name="Gladieux P."/>
            <person name="Hiltunen Thoren M."/>
            <person name="Johannesson H."/>
        </authorList>
    </citation>
    <scope>NUCLEOTIDE SEQUENCE</scope>
    <source>
        <strain evidence="2">CBS 532.94</strain>
    </source>
</reference>
<sequence>MVHKYCWRVVVTFRCGCVESPPTTHLCGPGRQDCDAWVTRENINKDCEGHRLGWGLQQSASSSSFSSSLSSSSSADASRHKEGDSGHSIGAGPGGTGGGGDAGGAEGGDENRQWHEEMGRRRMIEGDCGDQGTTWEGCYVRRRI</sequence>
<accession>A0AAN7HCL7</accession>
<dbReference type="Proteomes" id="UP001303760">
    <property type="component" value="Unassembled WGS sequence"/>
</dbReference>
<organism evidence="2 3">
    <name type="scientific">Achaetomium macrosporum</name>
    <dbReference type="NCBI Taxonomy" id="79813"/>
    <lineage>
        <taxon>Eukaryota</taxon>
        <taxon>Fungi</taxon>
        <taxon>Dikarya</taxon>
        <taxon>Ascomycota</taxon>
        <taxon>Pezizomycotina</taxon>
        <taxon>Sordariomycetes</taxon>
        <taxon>Sordariomycetidae</taxon>
        <taxon>Sordariales</taxon>
        <taxon>Chaetomiaceae</taxon>
        <taxon>Achaetomium</taxon>
    </lineage>
</organism>
<protein>
    <submittedName>
        <fullName evidence="2">Uncharacterized protein</fullName>
    </submittedName>
</protein>
<dbReference type="EMBL" id="MU860197">
    <property type="protein sequence ID" value="KAK4236360.1"/>
    <property type="molecule type" value="Genomic_DNA"/>
</dbReference>
<keyword evidence="3" id="KW-1185">Reference proteome</keyword>
<comment type="caution">
    <text evidence="2">The sequence shown here is derived from an EMBL/GenBank/DDBJ whole genome shotgun (WGS) entry which is preliminary data.</text>
</comment>
<evidence type="ECO:0000313" key="2">
    <source>
        <dbReference type="EMBL" id="KAK4236360.1"/>
    </source>
</evidence>
<evidence type="ECO:0000256" key="1">
    <source>
        <dbReference type="SAM" id="MobiDB-lite"/>
    </source>
</evidence>
<feature type="compositionally biased region" description="Basic and acidic residues" evidence="1">
    <location>
        <begin position="109"/>
        <end position="125"/>
    </location>
</feature>
<feature type="compositionally biased region" description="Gly residues" evidence="1">
    <location>
        <begin position="89"/>
        <end position="106"/>
    </location>
</feature>
<dbReference type="AlphaFoldDB" id="A0AAN7HCL7"/>
<name>A0AAN7HCL7_9PEZI</name>
<feature type="region of interest" description="Disordered" evidence="1">
    <location>
        <begin position="60"/>
        <end position="127"/>
    </location>
</feature>
<feature type="compositionally biased region" description="Low complexity" evidence="1">
    <location>
        <begin position="60"/>
        <end position="76"/>
    </location>
</feature>
<proteinExistence type="predicted"/>
<gene>
    <name evidence="2" type="ORF">C8A03DRAFT_35734</name>
</gene>
<evidence type="ECO:0000313" key="3">
    <source>
        <dbReference type="Proteomes" id="UP001303760"/>
    </source>
</evidence>